<reference evidence="5" key="1">
    <citation type="journal article" date="2020" name="mSystems">
        <title>Genome- and Community-Level Interaction Insights into Carbon Utilization and Element Cycling Functions of Hydrothermarchaeota in Hydrothermal Sediment.</title>
        <authorList>
            <person name="Zhou Z."/>
            <person name="Liu Y."/>
            <person name="Xu W."/>
            <person name="Pan J."/>
            <person name="Luo Z.H."/>
            <person name="Li M."/>
        </authorList>
    </citation>
    <scope>NUCLEOTIDE SEQUENCE [LARGE SCALE GENOMIC DNA]</scope>
    <source>
        <strain evidence="5">HyVt-527</strain>
    </source>
</reference>
<dbReference type="GO" id="GO:0060003">
    <property type="term" value="P:copper ion export"/>
    <property type="evidence" value="ECO:0007669"/>
    <property type="project" value="TreeGrafter"/>
</dbReference>
<proteinExistence type="predicted"/>
<evidence type="ECO:0000256" key="2">
    <source>
        <dbReference type="SAM" id="MobiDB-lite"/>
    </source>
</evidence>
<gene>
    <name evidence="5" type="ORF">ENJ89_03870</name>
</gene>
<evidence type="ECO:0000256" key="3">
    <source>
        <dbReference type="SAM" id="SignalP"/>
    </source>
</evidence>
<comment type="caution">
    <text evidence="5">The sequence shown here is derived from an EMBL/GenBank/DDBJ whole genome shotgun (WGS) entry which is preliminary data.</text>
</comment>
<feature type="chain" id="PRO_5030624637" evidence="3">
    <location>
        <begin position="31"/>
        <end position="180"/>
    </location>
</feature>
<evidence type="ECO:0000256" key="1">
    <source>
        <dbReference type="ARBA" id="ARBA00022448"/>
    </source>
</evidence>
<feature type="compositionally biased region" description="Basic and acidic residues" evidence="2">
    <location>
        <begin position="30"/>
        <end position="45"/>
    </location>
</feature>
<organism evidence="5">
    <name type="scientific">Caldithrix abyssi</name>
    <dbReference type="NCBI Taxonomy" id="187145"/>
    <lineage>
        <taxon>Bacteria</taxon>
        <taxon>Pseudomonadati</taxon>
        <taxon>Calditrichota</taxon>
        <taxon>Calditrichia</taxon>
        <taxon>Calditrichales</taxon>
        <taxon>Calditrichaceae</taxon>
        <taxon>Caldithrix</taxon>
    </lineage>
</organism>
<dbReference type="GO" id="GO:0015679">
    <property type="term" value="P:plasma membrane copper ion transport"/>
    <property type="evidence" value="ECO:0007669"/>
    <property type="project" value="TreeGrafter"/>
</dbReference>
<dbReference type="InterPro" id="IPR058647">
    <property type="entry name" value="BSH_CzcB-like"/>
</dbReference>
<dbReference type="SUPFAM" id="SSF51230">
    <property type="entry name" value="Single hybrid motif"/>
    <property type="match status" value="1"/>
</dbReference>
<dbReference type="Proteomes" id="UP000886124">
    <property type="component" value="Unassembled WGS sequence"/>
</dbReference>
<dbReference type="Gene3D" id="2.40.50.100">
    <property type="match status" value="1"/>
</dbReference>
<dbReference type="GO" id="GO:0030313">
    <property type="term" value="C:cell envelope"/>
    <property type="evidence" value="ECO:0007669"/>
    <property type="project" value="TreeGrafter"/>
</dbReference>
<feature type="signal peptide" evidence="3">
    <location>
        <begin position="1"/>
        <end position="30"/>
    </location>
</feature>
<name>A0A7V5PNE7_CALAY</name>
<accession>A0A7V5PNE7</accession>
<protein>
    <submittedName>
        <fullName evidence="5">HlyD family efflux transporter periplasmic adaptor subunit</fullName>
    </submittedName>
</protein>
<dbReference type="PANTHER" id="PTHR30097">
    <property type="entry name" value="CATION EFFLUX SYSTEM PROTEIN CUSB"/>
    <property type="match status" value="1"/>
</dbReference>
<evidence type="ECO:0000313" key="5">
    <source>
        <dbReference type="EMBL" id="HHJ52309.1"/>
    </source>
</evidence>
<feature type="non-terminal residue" evidence="5">
    <location>
        <position position="180"/>
    </location>
</feature>
<dbReference type="AlphaFoldDB" id="A0A7V5PNE7"/>
<dbReference type="InterPro" id="IPR011053">
    <property type="entry name" value="Single_hybrid_motif"/>
</dbReference>
<feature type="domain" description="CzcB-like barrel-sandwich hybrid" evidence="4">
    <location>
        <begin position="86"/>
        <end position="158"/>
    </location>
</feature>
<dbReference type="PANTHER" id="PTHR30097:SF4">
    <property type="entry name" value="SLR6042 PROTEIN"/>
    <property type="match status" value="1"/>
</dbReference>
<dbReference type="EMBL" id="DROD01000257">
    <property type="protein sequence ID" value="HHJ52309.1"/>
    <property type="molecule type" value="Genomic_DNA"/>
</dbReference>
<dbReference type="Pfam" id="PF25973">
    <property type="entry name" value="BSH_CzcB"/>
    <property type="match status" value="1"/>
</dbReference>
<sequence>MKNKKIFLPLILTILVAAFVWSCGSGQKPAEEHAEKTEEHHEESKTVSISPEEMKEFDVETTVAGPGNLQLHVELPGEVVIPPDNLAHIHPRFPGIVKEVRKSIGDKVKKGEVLAVIESNESMADYAIKSLIDGTVIEMHMTRGEMVDDSKHSFVIADLSKVWIYLQVYQKDLPYVHKGQ</sequence>
<keyword evidence="3" id="KW-0732">Signal</keyword>
<dbReference type="InterPro" id="IPR051909">
    <property type="entry name" value="MFP_Cation_Efflux"/>
</dbReference>
<evidence type="ECO:0000259" key="4">
    <source>
        <dbReference type="Pfam" id="PF25973"/>
    </source>
</evidence>
<feature type="region of interest" description="Disordered" evidence="2">
    <location>
        <begin position="30"/>
        <end position="53"/>
    </location>
</feature>
<keyword evidence="1" id="KW-0813">Transport</keyword>